<evidence type="ECO:0000259" key="2">
    <source>
        <dbReference type="Pfam" id="PF09851"/>
    </source>
</evidence>
<feature type="transmembrane region" description="Helical" evidence="1">
    <location>
        <begin position="39"/>
        <end position="62"/>
    </location>
</feature>
<keyword evidence="4" id="KW-1185">Reference proteome</keyword>
<keyword evidence="1" id="KW-1133">Transmembrane helix</keyword>
<reference evidence="3 4" key="1">
    <citation type="submission" date="2018-09" db="EMBL/GenBank/DDBJ databases">
        <title>Genome sequencing of strain 2DFW10M-5.</title>
        <authorList>
            <person name="Heo J."/>
            <person name="Kim S.-J."/>
            <person name="Kwon S.-W."/>
        </authorList>
    </citation>
    <scope>NUCLEOTIDE SEQUENCE [LARGE SCALE GENOMIC DNA]</scope>
    <source>
        <strain evidence="3 4">2DFW10M-5</strain>
    </source>
</reference>
<organism evidence="3 4">
    <name type="scientific">Gryllotalpicola protaetiae</name>
    <dbReference type="NCBI Taxonomy" id="2419771"/>
    <lineage>
        <taxon>Bacteria</taxon>
        <taxon>Bacillati</taxon>
        <taxon>Actinomycetota</taxon>
        <taxon>Actinomycetes</taxon>
        <taxon>Micrococcales</taxon>
        <taxon>Microbacteriaceae</taxon>
        <taxon>Gryllotalpicola</taxon>
    </lineage>
</organism>
<feature type="transmembrane region" description="Helical" evidence="1">
    <location>
        <begin position="7"/>
        <end position="27"/>
    </location>
</feature>
<evidence type="ECO:0000313" key="3">
    <source>
        <dbReference type="EMBL" id="AYG02325.1"/>
    </source>
</evidence>
<keyword evidence="1" id="KW-0472">Membrane</keyword>
<dbReference type="Pfam" id="PF09851">
    <property type="entry name" value="SHOCT"/>
    <property type="match status" value="1"/>
</dbReference>
<evidence type="ECO:0000313" key="4">
    <source>
        <dbReference type="Proteomes" id="UP000275069"/>
    </source>
</evidence>
<keyword evidence="1" id="KW-0812">Transmembrane</keyword>
<dbReference type="InterPro" id="IPR018649">
    <property type="entry name" value="SHOCT"/>
</dbReference>
<evidence type="ECO:0000256" key="1">
    <source>
        <dbReference type="SAM" id="Phobius"/>
    </source>
</evidence>
<gene>
    <name evidence="3" type="ORF">D7I44_01440</name>
</gene>
<dbReference type="Proteomes" id="UP000275069">
    <property type="component" value="Chromosome"/>
</dbReference>
<dbReference type="OrthoDB" id="7596142at2"/>
<protein>
    <submittedName>
        <fullName evidence="3">SHOCT domain-containing protein</fullName>
    </submittedName>
</protein>
<feature type="domain" description="SHOCT" evidence="2">
    <location>
        <begin position="101"/>
        <end position="128"/>
    </location>
</feature>
<sequence>MTFFQSIWLVFEIFLFIAYLMILFQIIGDLFRDKSLNGWVKAIWILFLVIVPLITAIVYVIARGRGMGQRQLEAQQRARHAADDYIRSVAGSGPEGGSPVEQIARAKDLLDAGAITQAEFDKLKADALR</sequence>
<dbReference type="KEGG" id="gry:D7I44_01440"/>
<name>A0A387BEC9_9MICO</name>
<accession>A0A387BEC9</accession>
<proteinExistence type="predicted"/>
<dbReference type="AlphaFoldDB" id="A0A387BEC9"/>
<dbReference type="RefSeq" id="WP_120787859.1">
    <property type="nucleotide sequence ID" value="NZ_CP032624.1"/>
</dbReference>
<dbReference type="EMBL" id="CP032624">
    <property type="protein sequence ID" value="AYG02325.1"/>
    <property type="molecule type" value="Genomic_DNA"/>
</dbReference>